<dbReference type="EMBL" id="CAJOAZ010033202">
    <property type="protein sequence ID" value="CAF4453018.1"/>
    <property type="molecule type" value="Genomic_DNA"/>
</dbReference>
<evidence type="ECO:0000313" key="1">
    <source>
        <dbReference type="EMBL" id="CAF4453018.1"/>
    </source>
</evidence>
<comment type="caution">
    <text evidence="1">The sequence shown here is derived from an EMBL/GenBank/DDBJ whole genome shotgun (WGS) entry which is preliminary data.</text>
</comment>
<evidence type="ECO:0000313" key="2">
    <source>
        <dbReference type="Proteomes" id="UP000663844"/>
    </source>
</evidence>
<organism evidence="1 2">
    <name type="scientific">Adineta steineri</name>
    <dbReference type="NCBI Taxonomy" id="433720"/>
    <lineage>
        <taxon>Eukaryota</taxon>
        <taxon>Metazoa</taxon>
        <taxon>Spiralia</taxon>
        <taxon>Gnathifera</taxon>
        <taxon>Rotifera</taxon>
        <taxon>Eurotatoria</taxon>
        <taxon>Bdelloidea</taxon>
        <taxon>Adinetida</taxon>
        <taxon>Adinetidae</taxon>
        <taxon>Adineta</taxon>
    </lineage>
</organism>
<name>A0A820SHM0_9BILA</name>
<reference evidence="1" key="1">
    <citation type="submission" date="2021-02" db="EMBL/GenBank/DDBJ databases">
        <authorList>
            <person name="Nowell W R."/>
        </authorList>
    </citation>
    <scope>NUCLEOTIDE SEQUENCE</scope>
</reference>
<proteinExistence type="predicted"/>
<sequence>MMFFFHSENSSIICAFVFTDQSDYIQLNRLDIDWKSTIYAEQTISYSFETIQIPINISSSSAILIRFAHALPILAISLSTNILFISLTTLTFSKFMSINCSLTTTSNPQQILISDLIWSYDDQFL</sequence>
<accession>A0A820SHM0</accession>
<feature type="non-terminal residue" evidence="1">
    <location>
        <position position="125"/>
    </location>
</feature>
<gene>
    <name evidence="1" type="ORF">OXD698_LOCUS54511</name>
</gene>
<dbReference type="AlphaFoldDB" id="A0A820SHM0"/>
<protein>
    <submittedName>
        <fullName evidence="1">Uncharacterized protein</fullName>
    </submittedName>
</protein>
<dbReference type="Proteomes" id="UP000663844">
    <property type="component" value="Unassembled WGS sequence"/>
</dbReference>